<gene>
    <name evidence="2" type="ORF">DPMN_179543</name>
</gene>
<keyword evidence="3" id="KW-1185">Reference proteome</keyword>
<proteinExistence type="predicted"/>
<name>A0A9D4EEP7_DREPO</name>
<dbReference type="EMBL" id="JAIWYP010000009">
    <property type="protein sequence ID" value="KAH3778090.1"/>
    <property type="molecule type" value="Genomic_DNA"/>
</dbReference>
<feature type="region of interest" description="Disordered" evidence="1">
    <location>
        <begin position="12"/>
        <end position="133"/>
    </location>
</feature>
<dbReference type="Proteomes" id="UP000828390">
    <property type="component" value="Unassembled WGS sequence"/>
</dbReference>
<feature type="compositionally biased region" description="Polar residues" evidence="1">
    <location>
        <begin position="30"/>
        <end position="39"/>
    </location>
</feature>
<feature type="compositionally biased region" description="Basic and acidic residues" evidence="1">
    <location>
        <begin position="104"/>
        <end position="128"/>
    </location>
</feature>
<organism evidence="2 3">
    <name type="scientific">Dreissena polymorpha</name>
    <name type="common">Zebra mussel</name>
    <name type="synonym">Mytilus polymorpha</name>
    <dbReference type="NCBI Taxonomy" id="45954"/>
    <lineage>
        <taxon>Eukaryota</taxon>
        <taxon>Metazoa</taxon>
        <taxon>Spiralia</taxon>
        <taxon>Lophotrochozoa</taxon>
        <taxon>Mollusca</taxon>
        <taxon>Bivalvia</taxon>
        <taxon>Autobranchia</taxon>
        <taxon>Heteroconchia</taxon>
        <taxon>Euheterodonta</taxon>
        <taxon>Imparidentia</taxon>
        <taxon>Neoheterodontei</taxon>
        <taxon>Myida</taxon>
        <taxon>Dreissenoidea</taxon>
        <taxon>Dreissenidae</taxon>
        <taxon>Dreissena</taxon>
    </lineage>
</organism>
<accession>A0A9D4EEP7</accession>
<sequence length="465" mass="51133">MGYGQVLSYGNVSIASNPYRPSQPVRRHVSNWTAPSSYRPNPYKWVNPSLRSRSDQYKADLQPVRSEPKPGPSYSATYSGRPAVRESPKEGYRSEAPACLQQADRSEKSNESRYREKSQVSRSKERSPPPKRFRGDFIVWDEYSSESDTSLATSSGSVSSLASSCVSGSNISLCEMSSSSSTVLYSTGSESSLDDECDCSVAKPAVEAGGHEPKETPELWGTYLTDDMKRQLESWALEKPEDFVPVTPKLRGNSDKGLGQVTLSLIKKPQPVSMVTADRLSTQVVTPKPSFISQVKPPHMENHVPAELPELSGCYVSAAMQRQMDQWEREANSLNIKAPSSTGQIPLTKPGSASNPLMQSSVVAKQQVNWCAPKPCLQSSVVARPVVMPTQPALQSAVGAWTTPVHRIIPGPSPATRWGPNSYPQSSLRCSVARKRPLEEYENEAAPSAKIHINKNHPRFRHLFQ</sequence>
<comment type="caution">
    <text evidence="2">The sequence shown here is derived from an EMBL/GenBank/DDBJ whole genome shotgun (WGS) entry which is preliminary data.</text>
</comment>
<evidence type="ECO:0000313" key="3">
    <source>
        <dbReference type="Proteomes" id="UP000828390"/>
    </source>
</evidence>
<evidence type="ECO:0000256" key="1">
    <source>
        <dbReference type="SAM" id="MobiDB-lite"/>
    </source>
</evidence>
<dbReference type="AlphaFoldDB" id="A0A9D4EEP7"/>
<reference evidence="2" key="2">
    <citation type="submission" date="2020-11" db="EMBL/GenBank/DDBJ databases">
        <authorList>
            <person name="McCartney M.A."/>
            <person name="Auch B."/>
            <person name="Kono T."/>
            <person name="Mallez S."/>
            <person name="Becker A."/>
            <person name="Gohl D.M."/>
            <person name="Silverstein K.A.T."/>
            <person name="Koren S."/>
            <person name="Bechman K.B."/>
            <person name="Herman A."/>
            <person name="Abrahante J.E."/>
            <person name="Garbe J."/>
        </authorList>
    </citation>
    <scope>NUCLEOTIDE SEQUENCE</scope>
    <source>
        <strain evidence="2">Duluth1</strain>
        <tissue evidence="2">Whole animal</tissue>
    </source>
</reference>
<protein>
    <submittedName>
        <fullName evidence="2">Uncharacterized protein</fullName>
    </submittedName>
</protein>
<reference evidence="2" key="1">
    <citation type="journal article" date="2019" name="bioRxiv">
        <title>The Genome of the Zebra Mussel, Dreissena polymorpha: A Resource for Invasive Species Research.</title>
        <authorList>
            <person name="McCartney M.A."/>
            <person name="Auch B."/>
            <person name="Kono T."/>
            <person name="Mallez S."/>
            <person name="Zhang Y."/>
            <person name="Obille A."/>
            <person name="Becker A."/>
            <person name="Abrahante J.E."/>
            <person name="Garbe J."/>
            <person name="Badalamenti J.P."/>
            <person name="Herman A."/>
            <person name="Mangelson H."/>
            <person name="Liachko I."/>
            <person name="Sullivan S."/>
            <person name="Sone E.D."/>
            <person name="Koren S."/>
            <person name="Silverstein K.A.T."/>
            <person name="Beckman K.B."/>
            <person name="Gohl D.M."/>
        </authorList>
    </citation>
    <scope>NUCLEOTIDE SEQUENCE</scope>
    <source>
        <strain evidence="2">Duluth1</strain>
        <tissue evidence="2">Whole animal</tissue>
    </source>
</reference>
<evidence type="ECO:0000313" key="2">
    <source>
        <dbReference type="EMBL" id="KAH3778090.1"/>
    </source>
</evidence>
<feature type="compositionally biased region" description="Basic and acidic residues" evidence="1">
    <location>
        <begin position="83"/>
        <end position="93"/>
    </location>
</feature>